<organism evidence="2 3">
    <name type="scientific">Parathielavia hyrcaniae</name>
    <dbReference type="NCBI Taxonomy" id="113614"/>
    <lineage>
        <taxon>Eukaryota</taxon>
        <taxon>Fungi</taxon>
        <taxon>Dikarya</taxon>
        <taxon>Ascomycota</taxon>
        <taxon>Pezizomycotina</taxon>
        <taxon>Sordariomycetes</taxon>
        <taxon>Sordariomycetidae</taxon>
        <taxon>Sordariales</taxon>
        <taxon>Chaetomiaceae</taxon>
        <taxon>Parathielavia</taxon>
    </lineage>
</organism>
<dbReference type="Proteomes" id="UP001305647">
    <property type="component" value="Unassembled WGS sequence"/>
</dbReference>
<gene>
    <name evidence="2" type="ORF">N658DRAFT_304358</name>
</gene>
<keyword evidence="3" id="KW-1185">Reference proteome</keyword>
<evidence type="ECO:0000313" key="3">
    <source>
        <dbReference type="Proteomes" id="UP001305647"/>
    </source>
</evidence>
<keyword evidence="1" id="KW-0812">Transmembrane</keyword>
<evidence type="ECO:0000313" key="2">
    <source>
        <dbReference type="EMBL" id="KAK4103198.1"/>
    </source>
</evidence>
<keyword evidence="1" id="KW-1133">Transmembrane helix</keyword>
<dbReference type="EMBL" id="MU863629">
    <property type="protein sequence ID" value="KAK4103198.1"/>
    <property type="molecule type" value="Genomic_DNA"/>
</dbReference>
<feature type="transmembrane region" description="Helical" evidence="1">
    <location>
        <begin position="235"/>
        <end position="253"/>
    </location>
</feature>
<reference evidence="2" key="2">
    <citation type="submission" date="2023-05" db="EMBL/GenBank/DDBJ databases">
        <authorList>
            <consortium name="Lawrence Berkeley National Laboratory"/>
            <person name="Steindorff A."/>
            <person name="Hensen N."/>
            <person name="Bonometti L."/>
            <person name="Westerberg I."/>
            <person name="Brannstrom I.O."/>
            <person name="Guillou S."/>
            <person name="Cros-Aarteil S."/>
            <person name="Calhoun S."/>
            <person name="Haridas S."/>
            <person name="Kuo A."/>
            <person name="Mondo S."/>
            <person name="Pangilinan J."/>
            <person name="Riley R."/>
            <person name="Labutti K."/>
            <person name="Andreopoulos B."/>
            <person name="Lipzen A."/>
            <person name="Chen C."/>
            <person name="Yanf M."/>
            <person name="Daum C."/>
            <person name="Ng V."/>
            <person name="Clum A."/>
            <person name="Ohm R."/>
            <person name="Martin F."/>
            <person name="Silar P."/>
            <person name="Natvig D."/>
            <person name="Lalanne C."/>
            <person name="Gautier V."/>
            <person name="Ament-Velasquez S.L."/>
            <person name="Kruys A."/>
            <person name="Hutchinson M.I."/>
            <person name="Powell A.J."/>
            <person name="Barry K."/>
            <person name="Miller A.N."/>
            <person name="Grigoriev I.V."/>
            <person name="Debuchy R."/>
            <person name="Gladieux P."/>
            <person name="Thoren M.H."/>
            <person name="Johannesson H."/>
        </authorList>
    </citation>
    <scope>NUCLEOTIDE SEQUENCE</scope>
    <source>
        <strain evidence="2">CBS 757.83</strain>
    </source>
</reference>
<evidence type="ECO:0000256" key="1">
    <source>
        <dbReference type="SAM" id="Phobius"/>
    </source>
</evidence>
<protein>
    <submittedName>
        <fullName evidence="2">Uncharacterized protein</fullName>
    </submittedName>
</protein>
<dbReference type="AlphaFoldDB" id="A0AAN6T392"/>
<accession>A0AAN6T392</accession>
<comment type="caution">
    <text evidence="2">The sequence shown here is derived from an EMBL/GenBank/DDBJ whole genome shotgun (WGS) entry which is preliminary data.</text>
</comment>
<proteinExistence type="predicted"/>
<reference evidence="2" key="1">
    <citation type="journal article" date="2023" name="Mol. Phylogenet. Evol.">
        <title>Genome-scale phylogeny and comparative genomics of the fungal order Sordariales.</title>
        <authorList>
            <person name="Hensen N."/>
            <person name="Bonometti L."/>
            <person name="Westerberg I."/>
            <person name="Brannstrom I.O."/>
            <person name="Guillou S."/>
            <person name="Cros-Aarteil S."/>
            <person name="Calhoun S."/>
            <person name="Haridas S."/>
            <person name="Kuo A."/>
            <person name="Mondo S."/>
            <person name="Pangilinan J."/>
            <person name="Riley R."/>
            <person name="LaButti K."/>
            <person name="Andreopoulos B."/>
            <person name="Lipzen A."/>
            <person name="Chen C."/>
            <person name="Yan M."/>
            <person name="Daum C."/>
            <person name="Ng V."/>
            <person name="Clum A."/>
            <person name="Steindorff A."/>
            <person name="Ohm R.A."/>
            <person name="Martin F."/>
            <person name="Silar P."/>
            <person name="Natvig D.O."/>
            <person name="Lalanne C."/>
            <person name="Gautier V."/>
            <person name="Ament-Velasquez S.L."/>
            <person name="Kruys A."/>
            <person name="Hutchinson M.I."/>
            <person name="Powell A.J."/>
            <person name="Barry K."/>
            <person name="Miller A.N."/>
            <person name="Grigoriev I.V."/>
            <person name="Debuchy R."/>
            <person name="Gladieux P."/>
            <person name="Hiltunen Thoren M."/>
            <person name="Johannesson H."/>
        </authorList>
    </citation>
    <scope>NUCLEOTIDE SEQUENCE</scope>
    <source>
        <strain evidence="2">CBS 757.83</strain>
    </source>
</reference>
<sequence>MIYTPPGQYPPAARHHGRVGRQLSLSLLSLSTIYFRKTRRPETAFSSSLLYHIFSPPSSWVSQNQSDRWTSRQRHCPRGNSGFRPMGKTKRRISAWPESLRIYFILLVVSGSRCCEGVSSAGQATTHWNRTGVGMPAFFCNFFPLSCHLGRLRRGAATLFTLHYDLSMYGHDILVRDGLRHGSALWFHAFVPHLPAKELDAFGFQFTGGRLLFRQRGEWEKPVIMKEGARKLGELTFFFIYFFAFFVLFSPVFTGNVACFYD</sequence>
<keyword evidence="1" id="KW-0472">Membrane</keyword>
<name>A0AAN6T392_9PEZI</name>